<feature type="compositionally biased region" description="Polar residues" evidence="2">
    <location>
        <begin position="384"/>
        <end position="400"/>
    </location>
</feature>
<feature type="compositionally biased region" description="Acidic residues" evidence="2">
    <location>
        <begin position="353"/>
        <end position="367"/>
    </location>
</feature>
<feature type="region of interest" description="Disordered" evidence="2">
    <location>
        <begin position="337"/>
        <end position="426"/>
    </location>
</feature>
<dbReference type="PANTHER" id="PTHR14926">
    <property type="entry name" value="M-PHASE PHOSPHOPROTEIN 9"/>
    <property type="match status" value="1"/>
</dbReference>
<organism evidence="3 4">
    <name type="scientific">Acanthosepion pharaonis</name>
    <name type="common">Pharaoh cuttlefish</name>
    <name type="synonym">Sepia pharaonis</name>
    <dbReference type="NCBI Taxonomy" id="158019"/>
    <lineage>
        <taxon>Eukaryota</taxon>
        <taxon>Metazoa</taxon>
        <taxon>Spiralia</taxon>
        <taxon>Lophotrochozoa</taxon>
        <taxon>Mollusca</taxon>
        <taxon>Cephalopoda</taxon>
        <taxon>Coleoidea</taxon>
        <taxon>Decapodiformes</taxon>
        <taxon>Sepiida</taxon>
        <taxon>Sepiina</taxon>
        <taxon>Sepiidae</taxon>
        <taxon>Acanthosepion</taxon>
    </lineage>
</organism>
<dbReference type="PANTHER" id="PTHR14926:SF1">
    <property type="entry name" value="M-PHASE PHOSPHOPROTEIN 9"/>
    <property type="match status" value="1"/>
</dbReference>
<feature type="compositionally biased region" description="Polar residues" evidence="2">
    <location>
        <begin position="410"/>
        <end position="426"/>
    </location>
</feature>
<feature type="coiled-coil region" evidence="1">
    <location>
        <begin position="273"/>
        <end position="307"/>
    </location>
</feature>
<feature type="compositionally biased region" description="Polar residues" evidence="2">
    <location>
        <begin position="113"/>
        <end position="125"/>
    </location>
</feature>
<evidence type="ECO:0000256" key="1">
    <source>
        <dbReference type="SAM" id="Coils"/>
    </source>
</evidence>
<dbReference type="EMBL" id="CAHIKZ030000230">
    <property type="protein sequence ID" value="CAE1162079.1"/>
    <property type="molecule type" value="Genomic_DNA"/>
</dbReference>
<feature type="coiled-coil region" evidence="1">
    <location>
        <begin position="573"/>
        <end position="745"/>
    </location>
</feature>
<dbReference type="Proteomes" id="UP000597762">
    <property type="component" value="Unassembled WGS sequence"/>
</dbReference>
<protein>
    <submittedName>
        <fullName evidence="3">MPHOSPH9</fullName>
    </submittedName>
</protein>
<feature type="region of interest" description="Disordered" evidence="2">
    <location>
        <begin position="113"/>
        <end position="151"/>
    </location>
</feature>
<gene>
    <name evidence="3" type="ORF">SPHA_7135</name>
</gene>
<sequence length="951" mass="108427">MSIDEPPEALSVCLMKLFYVDSVLFFQSAMDSSSGEQASSCPPRKLEVSVSSLLSEPMLDIDSATLELSLPEDAVRPIIHRVDSCHSQDWEDVEKFETFNDLDSNADSLLSSCPRNKVSTGISQESKNEDKKEKRNPAAADLDLTTDEDVPAGSVQPLTLNLEDANGLSPTGYYSDPCQMKGTSWSQHLKLSPMEIGKSFDELCKGNIPQHSLAETKEYRTISKKQDSLPNSSTIPEAFTTSNALNSPLAPSKSGPVPNFKSLQERQITWMLHQLEEQHLKALKKQYEQHQQNIKRIQEDMEAEILNQQASFQQKIKTSKNALIKEAFVRSNINPHISLRPNMGHPNFNSYDADIDLSDTEDSEDNLSLEMMSPNEQRRFSVPPTGNYQPQASQANQKRSPVSPRRGSFSPLSDHSSLTHHMQPPLNSGLITDGRILQGGVYATPFPLSKSSLLLKSPTEISSKPESFDTDSHLPSVLGDDLKSETALLQELEQRHNQRIQQQELTSNRNFHALNDVQYTESLGLVSINDSRGNLREKHAKHLSELRLYYEKEIQELRDALSNTDSISSQSAYKKLVEENLLLTKKCQEKEEELAQQKTRDYEQQVQVYQAQLQTYAQRCTDLEKLLSDFKHQLYQETAHNHRKETRLKELESENLKQNSAIDEMIKLREEYLEDNKQKNATIQKLVTRYEKLEKEYKIVKETLTVAEERYFEANAEILYVKRENARLDFDNKRLMRENENLRQKIGSFKFFGDEETGNLNNASVNSSSSKSPRGSQRNLSSQTRQAELDLMREVGGKEMSEAFENKFTSPIMAAERELRKFRSTKKLNQQPIPLHQEKSNNAGSTDKSLESKLSQICSQPQFEDLYTSLTKVQNKFESSPITVSKTQQKFQVTLDTIKKLEDRYDSLQAEKIQLEASLSRIPVSGRVDRKARQRKGAYKLRQLLQQNSWH</sequence>
<reference evidence="3" key="1">
    <citation type="submission" date="2021-01" db="EMBL/GenBank/DDBJ databases">
        <authorList>
            <person name="Li R."/>
            <person name="Bekaert M."/>
        </authorList>
    </citation>
    <scope>NUCLEOTIDE SEQUENCE</scope>
    <source>
        <strain evidence="3">Farmed</strain>
    </source>
</reference>
<feature type="compositionally biased region" description="Polar residues" evidence="2">
    <location>
        <begin position="840"/>
        <end position="853"/>
    </location>
</feature>
<keyword evidence="4" id="KW-1185">Reference proteome</keyword>
<dbReference type="GO" id="GO:0005814">
    <property type="term" value="C:centriole"/>
    <property type="evidence" value="ECO:0007669"/>
    <property type="project" value="TreeGrafter"/>
</dbReference>
<feature type="compositionally biased region" description="Low complexity" evidence="2">
    <location>
        <begin position="760"/>
        <end position="776"/>
    </location>
</feature>
<feature type="coiled-coil region" evidence="1">
    <location>
        <begin position="891"/>
        <end position="918"/>
    </location>
</feature>
<dbReference type="AlphaFoldDB" id="A0A812AWL2"/>
<feature type="compositionally biased region" description="Basic and acidic residues" evidence="2">
    <location>
        <begin position="126"/>
        <end position="136"/>
    </location>
</feature>
<dbReference type="InterPro" id="IPR026636">
    <property type="entry name" value="MPHOSPH9"/>
</dbReference>
<feature type="region of interest" description="Disordered" evidence="2">
    <location>
        <begin position="825"/>
        <end position="853"/>
    </location>
</feature>
<proteinExistence type="predicted"/>
<dbReference type="OrthoDB" id="6288856at2759"/>
<feature type="region of interest" description="Disordered" evidence="2">
    <location>
        <begin position="760"/>
        <end position="786"/>
    </location>
</feature>
<evidence type="ECO:0000313" key="4">
    <source>
        <dbReference type="Proteomes" id="UP000597762"/>
    </source>
</evidence>
<accession>A0A812AWL2</accession>
<evidence type="ECO:0000256" key="2">
    <source>
        <dbReference type="SAM" id="MobiDB-lite"/>
    </source>
</evidence>
<evidence type="ECO:0000313" key="3">
    <source>
        <dbReference type="EMBL" id="CAE1162079.1"/>
    </source>
</evidence>
<comment type="caution">
    <text evidence="3">The sequence shown here is derived from an EMBL/GenBank/DDBJ whole genome shotgun (WGS) entry which is preliminary data.</text>
</comment>
<feature type="compositionally biased region" description="Polar residues" evidence="2">
    <location>
        <begin position="777"/>
        <end position="786"/>
    </location>
</feature>
<keyword evidence="1" id="KW-0175">Coiled coil</keyword>
<name>A0A812AWL2_ACAPH</name>